<comment type="caution">
    <text evidence="2">The sequence shown here is derived from an EMBL/GenBank/DDBJ whole genome shotgun (WGS) entry which is preliminary data.</text>
</comment>
<reference evidence="2 3" key="1">
    <citation type="submission" date="2024-01" db="EMBL/GenBank/DDBJ databases">
        <title>A telomere-to-telomere, gap-free genome of sweet tea (Lithocarpus litseifolius).</title>
        <authorList>
            <person name="Zhou J."/>
        </authorList>
    </citation>
    <scope>NUCLEOTIDE SEQUENCE [LARGE SCALE GENOMIC DNA]</scope>
    <source>
        <strain evidence="2">Zhou-2022a</strain>
        <tissue evidence="2">Leaf</tissue>
    </source>
</reference>
<protein>
    <submittedName>
        <fullName evidence="2">Uncharacterized protein</fullName>
    </submittedName>
</protein>
<evidence type="ECO:0000256" key="1">
    <source>
        <dbReference type="SAM" id="SignalP"/>
    </source>
</evidence>
<dbReference type="Proteomes" id="UP001459277">
    <property type="component" value="Unassembled WGS sequence"/>
</dbReference>
<proteinExistence type="predicted"/>
<name>A0AAW2C7J2_9ROSI</name>
<dbReference type="EMBL" id="JAZDWU010000008">
    <property type="protein sequence ID" value="KAK9994062.1"/>
    <property type="molecule type" value="Genomic_DNA"/>
</dbReference>
<feature type="signal peptide" evidence="1">
    <location>
        <begin position="1"/>
        <end position="23"/>
    </location>
</feature>
<accession>A0AAW2C7J2</accession>
<dbReference type="PANTHER" id="PTHR33116">
    <property type="entry name" value="REVERSE TRANSCRIPTASE ZINC-BINDING DOMAIN-CONTAINING PROTEIN-RELATED-RELATED"/>
    <property type="match status" value="1"/>
</dbReference>
<gene>
    <name evidence="2" type="ORF">SO802_023765</name>
</gene>
<feature type="chain" id="PRO_5043732891" evidence="1">
    <location>
        <begin position="24"/>
        <end position="390"/>
    </location>
</feature>
<evidence type="ECO:0000313" key="2">
    <source>
        <dbReference type="EMBL" id="KAK9994062.1"/>
    </source>
</evidence>
<dbReference type="AlphaFoldDB" id="A0AAW2C7J2"/>
<keyword evidence="1" id="KW-0732">Signal</keyword>
<organism evidence="2 3">
    <name type="scientific">Lithocarpus litseifolius</name>
    <dbReference type="NCBI Taxonomy" id="425828"/>
    <lineage>
        <taxon>Eukaryota</taxon>
        <taxon>Viridiplantae</taxon>
        <taxon>Streptophyta</taxon>
        <taxon>Embryophyta</taxon>
        <taxon>Tracheophyta</taxon>
        <taxon>Spermatophyta</taxon>
        <taxon>Magnoliopsida</taxon>
        <taxon>eudicotyledons</taxon>
        <taxon>Gunneridae</taxon>
        <taxon>Pentapetalae</taxon>
        <taxon>rosids</taxon>
        <taxon>fabids</taxon>
        <taxon>Fagales</taxon>
        <taxon>Fagaceae</taxon>
        <taxon>Lithocarpus</taxon>
    </lineage>
</organism>
<dbReference type="PANTHER" id="PTHR33116:SF78">
    <property type="entry name" value="OS12G0587133 PROTEIN"/>
    <property type="match status" value="1"/>
</dbReference>
<evidence type="ECO:0000313" key="3">
    <source>
        <dbReference type="Proteomes" id="UP001459277"/>
    </source>
</evidence>
<sequence length="390" mass="44559">MAWGCRGISTVASCFRFVWVCRGFHGFAIGGLRGGCSLRGSSEHLDYLFEEESVYLDKEDEEERRRRSVQIVEEDEEIRRRGRRFNGKARETYHREACSSIGTERVQRNSREELSEVLGFRSTPSLGKYLGFPLKHKGVPQDFGFIINRIQSKLAGWKENLLACWKANLLAFAGRTVLTQSVTSTIPNYTMQCAALPTKILKGVDRLNRNFLWGSSDRKKKLHPIGWSKVTRDKEERGLGIQVVKLKNTALLAKLNWRFKTEKAALWVQVLSHKYQGQRRRSPNLLNITSCSPTWTGIKMGEVTVSKGAKWVARSNSSLSLWFDKWLDTGTLKSCIFGPLNKGEEDIQLKDVVGFFGWNWEGLSFVLPKPILLDMKTTPMPYSSQRENRL</sequence>
<keyword evidence="3" id="KW-1185">Reference proteome</keyword>